<proteinExistence type="predicted"/>
<comment type="caution">
    <text evidence="2">The sequence shown here is derived from an EMBL/GenBank/DDBJ whole genome shotgun (WGS) entry which is preliminary data.</text>
</comment>
<feature type="region of interest" description="Disordered" evidence="1">
    <location>
        <begin position="37"/>
        <end position="66"/>
    </location>
</feature>
<organism evidence="2 3">
    <name type="scientific">Chrysochromulina tobinii</name>
    <dbReference type="NCBI Taxonomy" id="1460289"/>
    <lineage>
        <taxon>Eukaryota</taxon>
        <taxon>Haptista</taxon>
        <taxon>Haptophyta</taxon>
        <taxon>Prymnesiophyceae</taxon>
        <taxon>Prymnesiales</taxon>
        <taxon>Chrysochromulinaceae</taxon>
        <taxon>Chrysochromulina</taxon>
    </lineage>
</organism>
<name>A0A0M0K5Y1_9EUKA</name>
<feature type="compositionally biased region" description="Pro residues" evidence="1">
    <location>
        <begin position="612"/>
        <end position="621"/>
    </location>
</feature>
<accession>A0A0M0K5Y1</accession>
<reference evidence="3" key="1">
    <citation type="journal article" date="2015" name="PLoS Genet.">
        <title>Genome Sequence and Transcriptome Analyses of Chrysochromulina tobin: Metabolic Tools for Enhanced Algal Fitness in the Prominent Order Prymnesiales (Haptophyceae).</title>
        <authorList>
            <person name="Hovde B.T."/>
            <person name="Deodato C.R."/>
            <person name="Hunsperger H.M."/>
            <person name="Ryken S.A."/>
            <person name="Yost W."/>
            <person name="Jha R.K."/>
            <person name="Patterson J."/>
            <person name="Monnat R.J. Jr."/>
            <person name="Barlow S.B."/>
            <person name="Starkenburg S.R."/>
            <person name="Cattolico R.A."/>
        </authorList>
    </citation>
    <scope>NUCLEOTIDE SEQUENCE</scope>
    <source>
        <strain evidence="3">CCMP291</strain>
    </source>
</reference>
<evidence type="ECO:0000313" key="3">
    <source>
        <dbReference type="Proteomes" id="UP000037460"/>
    </source>
</evidence>
<keyword evidence="3" id="KW-1185">Reference proteome</keyword>
<evidence type="ECO:0000256" key="1">
    <source>
        <dbReference type="SAM" id="MobiDB-lite"/>
    </source>
</evidence>
<feature type="region of interest" description="Disordered" evidence="1">
    <location>
        <begin position="596"/>
        <end position="624"/>
    </location>
</feature>
<feature type="compositionally biased region" description="Low complexity" evidence="1">
    <location>
        <begin position="274"/>
        <end position="291"/>
    </location>
</feature>
<feature type="compositionally biased region" description="Low complexity" evidence="1">
    <location>
        <begin position="38"/>
        <end position="57"/>
    </location>
</feature>
<evidence type="ECO:0000313" key="2">
    <source>
        <dbReference type="EMBL" id="KOO33798.1"/>
    </source>
</evidence>
<feature type="region of interest" description="Disordered" evidence="1">
    <location>
        <begin position="232"/>
        <end position="346"/>
    </location>
</feature>
<dbReference type="PANTHER" id="PTHR31917">
    <property type="entry name" value="AGENET DOMAIN-CONTAINING PROTEIN-RELATED"/>
    <property type="match status" value="1"/>
</dbReference>
<feature type="compositionally biased region" description="Low complexity" evidence="1">
    <location>
        <begin position="325"/>
        <end position="346"/>
    </location>
</feature>
<sequence length="703" mass="75800">MLMDLSDYELERLKKIAENKRMLVALGLETEAEQMRFAPKSTKQASASAASMKQNAAKKQKAEPERLTEAQRAALSRAHQWMERFEVWLRGQVSQLNADTTMKRVEELASGRGVYLHGYGLAFEGRAVSIADDLVALKDEAASKFGVSRGNGADKGGWHLNHPIGKLILFQQYLFSSSVGVSDGGLASLESPDAPSARPAWLHQGARVEVLMHDDGLHGSRYTATVVSVDTVEGDEGEEGGTVTGSKAGLGSEAAMAEAPHCESLSPSKRSRRVSGGAASASAPSTDTATVRAPDTTLAEAEPVLDTTLAEAEPVPDTTLEPVIPSSRPSADAPASQESPAAAKASEAISAAAREISVAARERASSLTKLSVRYDELLDDAGQPLVEEGLAATWVRPVPPKVTGFANRLRRGVACELWHNDGWWDVTVLDRHAKSKTMPIVTYEVYSEIYSEIAVRVGAAKLRPKLVLVDNTNWLALAPFGFKCKKAAKVAAATAREAEKAKESKAAKRTRGDDDAAALPREGSLRRDIFSALCAGVEDRDDLFTRVARVREWKRSDVVTVLGKEKNFAVPLWTQEGAKYSLTAEGRDVARAAGGAITGETTTAKKQKAAEPQPPARPRPPAGWVWPREGDWIEVEVAVKEESPPSWIASQVVVMLVDGMFQARIVLPDGSDEWLDWFTWEEEGSDWRRAEHVGGGGLGLAPS</sequence>
<protein>
    <submittedName>
        <fullName evidence="2">Uncharacterized protein</fullName>
    </submittedName>
</protein>
<dbReference type="AlphaFoldDB" id="A0A0M0K5Y1"/>
<dbReference type="EMBL" id="JWZX01001418">
    <property type="protein sequence ID" value="KOO33798.1"/>
    <property type="molecule type" value="Genomic_DNA"/>
</dbReference>
<dbReference type="OrthoDB" id="10607193at2759"/>
<gene>
    <name evidence="2" type="ORF">Ctob_005872</name>
</gene>
<dbReference type="PANTHER" id="PTHR31917:SF101">
    <property type="entry name" value="OS07G0607300 PROTEIN"/>
    <property type="match status" value="1"/>
</dbReference>
<dbReference type="Proteomes" id="UP000037460">
    <property type="component" value="Unassembled WGS sequence"/>
</dbReference>